<protein>
    <submittedName>
        <fullName evidence="2">Uncharacterized protein</fullName>
    </submittedName>
</protein>
<dbReference type="PATRIC" id="fig|927661.3.peg.2098"/>
<keyword evidence="3" id="KW-1185">Reference proteome</keyword>
<name>A0A010ZV02_9ACTN</name>
<accession>A0A010ZV02</accession>
<dbReference type="Proteomes" id="UP000021053">
    <property type="component" value="Unassembled WGS sequence"/>
</dbReference>
<dbReference type="HOGENOM" id="CLU_394679_0_0_11"/>
<feature type="compositionally biased region" description="Low complexity" evidence="1">
    <location>
        <begin position="283"/>
        <end position="377"/>
    </location>
</feature>
<gene>
    <name evidence="2" type="ORF">CryarDRAFT_2132</name>
</gene>
<evidence type="ECO:0000256" key="1">
    <source>
        <dbReference type="SAM" id="MobiDB-lite"/>
    </source>
</evidence>
<dbReference type="RefSeq" id="WP_051570003.1">
    <property type="nucleotide sequence ID" value="NZ_KK073874.1"/>
</dbReference>
<evidence type="ECO:0000313" key="2">
    <source>
        <dbReference type="EMBL" id="EXG81037.1"/>
    </source>
</evidence>
<organism evidence="2 3">
    <name type="scientific">Cryptosporangium arvum DSM 44712</name>
    <dbReference type="NCBI Taxonomy" id="927661"/>
    <lineage>
        <taxon>Bacteria</taxon>
        <taxon>Bacillati</taxon>
        <taxon>Actinomycetota</taxon>
        <taxon>Actinomycetes</taxon>
        <taxon>Cryptosporangiales</taxon>
        <taxon>Cryptosporangiaceae</taxon>
        <taxon>Cryptosporangium</taxon>
    </lineage>
</organism>
<dbReference type="AlphaFoldDB" id="A0A010ZV02"/>
<evidence type="ECO:0000313" key="3">
    <source>
        <dbReference type="Proteomes" id="UP000021053"/>
    </source>
</evidence>
<reference evidence="2 3" key="1">
    <citation type="submission" date="2013-07" db="EMBL/GenBank/DDBJ databases">
        <authorList>
            <consortium name="DOE Joint Genome Institute"/>
            <person name="Eisen J."/>
            <person name="Huntemann M."/>
            <person name="Han J."/>
            <person name="Chen A."/>
            <person name="Kyrpides N."/>
            <person name="Mavromatis K."/>
            <person name="Markowitz V."/>
            <person name="Palaniappan K."/>
            <person name="Ivanova N."/>
            <person name="Schaumberg A."/>
            <person name="Pati A."/>
            <person name="Liolios K."/>
            <person name="Nordberg H.P."/>
            <person name="Cantor M.N."/>
            <person name="Hua S.X."/>
            <person name="Woyke T."/>
        </authorList>
    </citation>
    <scope>NUCLEOTIDE SEQUENCE [LARGE SCALE GENOMIC DNA]</scope>
    <source>
        <strain evidence="2 3">DSM 44712</strain>
    </source>
</reference>
<proteinExistence type="predicted"/>
<dbReference type="OrthoDB" id="4512149at2"/>
<comment type="caution">
    <text evidence="2">The sequence shown here is derived from an EMBL/GenBank/DDBJ whole genome shotgun (WGS) entry which is preliminary data.</text>
</comment>
<feature type="compositionally biased region" description="Pro residues" evidence="1">
    <location>
        <begin position="215"/>
        <end position="231"/>
    </location>
</feature>
<feature type="region of interest" description="Disordered" evidence="1">
    <location>
        <begin position="211"/>
        <end position="422"/>
    </location>
</feature>
<sequence length="698" mass="71476">MAVRDHAQLGAILHCLRSSLGRLGRIGPVALVRTLATVIAAVSEPPGGDPVRLADLAGAFRRARVDTDPVAGAGRPAEWSGSAVAAAAETVVATAHLVGSVHPAFDDAADALARYAATSAELRAERRELRARLTTAWHDATHVELFGRGVRVPDVRRLDDLAAAARPLIGGLLEVYRRGQDAVDTLTSQLDAVAARTRASALTADAMTLSAPEPLLAPPPGSPIPSSPNPDVPIRNRPIPDGPIPDGPIPDGLNPDDPAPGDPTRSGPTPDRLTLDHPIPGSLAAGDLAAGTPAADTPTAGDLAAGDLAAGTPAAGTPAAGTPAAGTPAAGTPAAGTPAAGTPAAGTPAAGTPAAGTSAAGASVASDLAAGPGADDPATGRDAGHRARYPSTNEPAPDPSLPALGREAGDPASTPGTNDPAADLAARQPVDLAVLPPWQLLRASRRRAALTPDERAAFERTLAGAGSPLERAYLWKALAAGHTVAAVETFAGRIRGRDSGWLRAHLSVVDPARRGPVTFAGQPFAQTDGTTCGTTSIVVARALADPIYTLEITRDPEAFREEQRRLHGRTNPVWPEALGTSPWGMQRGLAAETGTRYDFHWTDDTKPRERSAAIRAVLAAVDAGYPVPLLVGNTYPAHYLLVVAHDAGALLVYNPAGGRLTEVPADDILRATVFRHLQGYLTPRRAAARSPGRPGSRG</sequence>
<dbReference type="EMBL" id="JFBT01000001">
    <property type="protein sequence ID" value="EXG81037.1"/>
    <property type="molecule type" value="Genomic_DNA"/>
</dbReference>